<evidence type="ECO:0000313" key="14">
    <source>
        <dbReference type="RefSeq" id="XP_018322547.1"/>
    </source>
</evidence>
<dbReference type="SUPFAM" id="SSF81321">
    <property type="entry name" value="Family A G protein-coupled receptor-like"/>
    <property type="match status" value="1"/>
</dbReference>
<organism evidence="13 14">
    <name type="scientific">Agrilus planipennis</name>
    <name type="common">Emerald ash borer</name>
    <name type="synonym">Agrilus marcopoli</name>
    <dbReference type="NCBI Taxonomy" id="224129"/>
    <lineage>
        <taxon>Eukaryota</taxon>
        <taxon>Metazoa</taxon>
        <taxon>Ecdysozoa</taxon>
        <taxon>Arthropoda</taxon>
        <taxon>Hexapoda</taxon>
        <taxon>Insecta</taxon>
        <taxon>Pterygota</taxon>
        <taxon>Neoptera</taxon>
        <taxon>Endopterygota</taxon>
        <taxon>Coleoptera</taxon>
        <taxon>Polyphaga</taxon>
        <taxon>Elateriformia</taxon>
        <taxon>Buprestoidea</taxon>
        <taxon>Buprestidae</taxon>
        <taxon>Agrilinae</taxon>
        <taxon>Agrilus</taxon>
    </lineage>
</organism>
<keyword evidence="7 11" id="KW-0472">Membrane</keyword>
<dbReference type="Proteomes" id="UP000192223">
    <property type="component" value="Unplaced"/>
</dbReference>
<evidence type="ECO:0000256" key="8">
    <source>
        <dbReference type="ARBA" id="ARBA00023170"/>
    </source>
</evidence>
<evidence type="ECO:0000256" key="2">
    <source>
        <dbReference type="ARBA" id="ARBA00010663"/>
    </source>
</evidence>
<keyword evidence="3" id="KW-1003">Cell membrane</keyword>
<evidence type="ECO:0000313" key="13">
    <source>
        <dbReference type="Proteomes" id="UP000192223"/>
    </source>
</evidence>
<sequence length="157" mass="17723">MFNETKSIVIKYPRETTIFASICAVFFCIVGITGNLVTIIALIRCPKLRGHATTAFVLSLCVSDLLFCSVNLPLTASRFIHEAWTLGDSVCKLFPVLFYGNVAVSLLNMVAITLNRYILVSCHQYYRQFYTPLSIWLQLLSCWVFAVLIMVSNKLLQ</sequence>
<keyword evidence="4 10" id="KW-0812">Transmembrane</keyword>
<evidence type="ECO:0000256" key="7">
    <source>
        <dbReference type="ARBA" id="ARBA00023136"/>
    </source>
</evidence>
<dbReference type="KEGG" id="apln:108735203"/>
<dbReference type="PRINTS" id="PR00237">
    <property type="entry name" value="GPCRRHODOPSN"/>
</dbReference>
<dbReference type="InParanoid" id="A0A1W4WPZ2"/>
<dbReference type="STRING" id="224129.A0A1W4WPZ2"/>
<dbReference type="Pfam" id="PF00001">
    <property type="entry name" value="7tm_1"/>
    <property type="match status" value="1"/>
</dbReference>
<evidence type="ECO:0000256" key="3">
    <source>
        <dbReference type="ARBA" id="ARBA00022475"/>
    </source>
</evidence>
<protein>
    <submittedName>
        <fullName evidence="14">Protein trapped in endoderm-1-like</fullName>
    </submittedName>
</protein>
<feature type="transmembrane region" description="Helical" evidence="11">
    <location>
        <begin position="96"/>
        <end position="117"/>
    </location>
</feature>
<keyword evidence="6 10" id="KW-0297">G-protein coupled receptor</keyword>
<comment type="similarity">
    <text evidence="2 10">Belongs to the G-protein coupled receptor 1 family.</text>
</comment>
<dbReference type="PANTHER" id="PTHR24228">
    <property type="entry name" value="B2 BRADYKININ RECEPTOR/ANGIOTENSIN II RECEPTOR"/>
    <property type="match status" value="1"/>
</dbReference>
<feature type="domain" description="G-protein coupled receptors family 1 profile" evidence="12">
    <location>
        <begin position="34"/>
        <end position="157"/>
    </location>
</feature>
<dbReference type="InterPro" id="IPR000276">
    <property type="entry name" value="GPCR_Rhodpsn"/>
</dbReference>
<comment type="subcellular location">
    <subcellularLocation>
        <location evidence="1">Cell membrane</location>
        <topology evidence="1">Multi-pass membrane protein</topology>
    </subcellularLocation>
</comment>
<dbReference type="AlphaFoldDB" id="A0A1W4WPZ2"/>
<dbReference type="PANTHER" id="PTHR24228:SF71">
    <property type="entry name" value="PROTEIN TRAPPED IN ENDODERM-1"/>
    <property type="match status" value="1"/>
</dbReference>
<evidence type="ECO:0000259" key="12">
    <source>
        <dbReference type="PROSITE" id="PS50262"/>
    </source>
</evidence>
<keyword evidence="9 10" id="KW-0807">Transducer</keyword>
<dbReference type="GO" id="GO:0004930">
    <property type="term" value="F:G protein-coupled receptor activity"/>
    <property type="evidence" value="ECO:0007669"/>
    <property type="project" value="UniProtKB-KW"/>
</dbReference>
<dbReference type="OrthoDB" id="6117944at2759"/>
<evidence type="ECO:0000256" key="9">
    <source>
        <dbReference type="ARBA" id="ARBA00023224"/>
    </source>
</evidence>
<keyword evidence="5 11" id="KW-1133">Transmembrane helix</keyword>
<evidence type="ECO:0000256" key="10">
    <source>
        <dbReference type="RuleBase" id="RU000688"/>
    </source>
</evidence>
<dbReference type="RefSeq" id="XP_018322547.1">
    <property type="nucleotide sequence ID" value="XM_018467045.1"/>
</dbReference>
<evidence type="ECO:0000256" key="1">
    <source>
        <dbReference type="ARBA" id="ARBA00004651"/>
    </source>
</evidence>
<dbReference type="PROSITE" id="PS50262">
    <property type="entry name" value="G_PROTEIN_RECEP_F1_2"/>
    <property type="match status" value="1"/>
</dbReference>
<dbReference type="GeneID" id="108735203"/>
<keyword evidence="8 10" id="KW-0675">Receptor</keyword>
<evidence type="ECO:0000256" key="5">
    <source>
        <dbReference type="ARBA" id="ARBA00022989"/>
    </source>
</evidence>
<gene>
    <name evidence="14" type="primary">LOC108735203</name>
</gene>
<dbReference type="PROSITE" id="PS00237">
    <property type="entry name" value="G_PROTEIN_RECEP_F1_1"/>
    <property type="match status" value="1"/>
</dbReference>
<feature type="transmembrane region" description="Helical" evidence="11">
    <location>
        <begin position="129"/>
        <end position="151"/>
    </location>
</feature>
<feature type="transmembrane region" description="Helical" evidence="11">
    <location>
        <begin position="18"/>
        <end position="43"/>
    </location>
</feature>
<evidence type="ECO:0000256" key="4">
    <source>
        <dbReference type="ARBA" id="ARBA00022692"/>
    </source>
</evidence>
<evidence type="ECO:0000256" key="6">
    <source>
        <dbReference type="ARBA" id="ARBA00023040"/>
    </source>
</evidence>
<keyword evidence="13" id="KW-1185">Reference proteome</keyword>
<feature type="transmembrane region" description="Helical" evidence="11">
    <location>
        <begin position="55"/>
        <end position="76"/>
    </location>
</feature>
<reference evidence="14" key="1">
    <citation type="submission" date="2025-08" db="UniProtKB">
        <authorList>
            <consortium name="RefSeq"/>
        </authorList>
    </citation>
    <scope>IDENTIFICATION</scope>
    <source>
        <tissue evidence="14">Entire body</tissue>
    </source>
</reference>
<name>A0A1W4WPZ2_AGRPL</name>
<evidence type="ECO:0000256" key="11">
    <source>
        <dbReference type="SAM" id="Phobius"/>
    </source>
</evidence>
<accession>A0A1W4WPZ2</accession>
<proteinExistence type="inferred from homology"/>
<dbReference type="GO" id="GO:0005886">
    <property type="term" value="C:plasma membrane"/>
    <property type="evidence" value="ECO:0007669"/>
    <property type="project" value="UniProtKB-SubCell"/>
</dbReference>
<dbReference type="InterPro" id="IPR017452">
    <property type="entry name" value="GPCR_Rhodpsn_7TM"/>
</dbReference>
<dbReference type="Gene3D" id="1.20.1070.10">
    <property type="entry name" value="Rhodopsin 7-helix transmembrane proteins"/>
    <property type="match status" value="1"/>
</dbReference>